<organism evidence="1">
    <name type="scientific">viral metagenome</name>
    <dbReference type="NCBI Taxonomy" id="1070528"/>
    <lineage>
        <taxon>unclassified sequences</taxon>
        <taxon>metagenomes</taxon>
        <taxon>organismal metagenomes</taxon>
    </lineage>
</organism>
<reference evidence="1" key="1">
    <citation type="journal article" date="2020" name="Nature">
        <title>Giant virus diversity and host interactions through global metagenomics.</title>
        <authorList>
            <person name="Schulz F."/>
            <person name="Roux S."/>
            <person name="Paez-Espino D."/>
            <person name="Jungbluth S."/>
            <person name="Walsh D.A."/>
            <person name="Denef V.J."/>
            <person name="McMahon K.D."/>
            <person name="Konstantinidis K.T."/>
            <person name="Eloe-Fadrosh E.A."/>
            <person name="Kyrpides N.C."/>
            <person name="Woyke T."/>
        </authorList>
    </citation>
    <scope>NUCLEOTIDE SEQUENCE</scope>
    <source>
        <strain evidence="1">GVMAG-M-3300018080-19</strain>
    </source>
</reference>
<proteinExistence type="predicted"/>
<dbReference type="AlphaFoldDB" id="A0A6C0BPM5"/>
<evidence type="ECO:0000313" key="1">
    <source>
        <dbReference type="EMBL" id="QHS93559.1"/>
    </source>
</evidence>
<accession>A0A6C0BPM5</accession>
<name>A0A6C0BPM5_9ZZZZ</name>
<protein>
    <submittedName>
        <fullName evidence="1">Uncharacterized protein</fullName>
    </submittedName>
</protein>
<sequence length="114" mass="13507">MILHYSHGTPHNHVQLYNRENNRRMDLVDTGQHLTVTQSSNPSNLKNNYLDHLLELEAFFNKYPEPPWNLNFPAAMMYRTGPWIIKKHFEGTRMQLADNIRVPDLCNIIMAFLW</sequence>
<dbReference type="EMBL" id="MN739207">
    <property type="protein sequence ID" value="QHS93559.1"/>
    <property type="molecule type" value="Genomic_DNA"/>
</dbReference>